<organism evidence="19 20">
    <name type="scientific">Vulcanimicrobium alpinum</name>
    <dbReference type="NCBI Taxonomy" id="3016050"/>
    <lineage>
        <taxon>Bacteria</taxon>
        <taxon>Bacillati</taxon>
        <taxon>Vulcanimicrobiota</taxon>
        <taxon>Vulcanimicrobiia</taxon>
        <taxon>Vulcanimicrobiales</taxon>
        <taxon>Vulcanimicrobiaceae</taxon>
        <taxon>Vulcanimicrobium</taxon>
    </lineage>
</organism>
<dbReference type="InterPro" id="IPR029045">
    <property type="entry name" value="ClpP/crotonase-like_dom_sf"/>
</dbReference>
<sequence>MPPDHVVVLEIDNPPVNALGPAAIAPLIAALAAADADAEVRAIVLGGAGGTFSGGADMRGFAVDPPPRPHVRDLIEAIEQASKPVVAALDGNALGGGLEVALACDYRVAAPDARLGLPEITRGLIPGAGGTQRLPRLIGVGAALPIVLSGEPVDGRAARALGIVDAIADGDVRAAARAFAASCAGERRRASAMRASPDDAALAAARARANPPERGGLAEHAAIDALADATALPFAEGLARERERFLALRESEQSRARIHVFFAEREAGKLADGSVPAPFVARSATVVGAGTMGTGIATAIANAGIAVTLVDLQPALLERARSIIASNYAARVRKGRLTQAQMDERLGRIAYACALDAAAGVDLVIEAVFEELATKQDVFRALDAIAAPHAILATNTSTLDIEAIASATSRPEQVVGMHFFSPANVMRLLEIVRGARTSPAVIAQALGVAKQLKKIGVVAGNCDGFIGNRMLHGYLREAAFLLEEGATPRQVDRAIRAFGFPMGPFAMSDLAGLDVGWRIRKGKHALAPPIGRYSRIADLLCERGRFGQKTGAGYYRYAEGDRTPQPDSEVDALIAQVAKDEGIARRAIGDDEIVERCLYPLVNEGAAILAGGIAARPGDIDVVWVDGYGFPAFRGGPLRWADHVGLAAILARIDAYARTHGAPWNATPLLRELAARGATFAAWNARVRALSGTEGTR</sequence>
<dbReference type="FunFam" id="1.10.1040.50:FF:000006">
    <property type="entry name" value="Peroxisomal bifunctional enzyme"/>
    <property type="match status" value="1"/>
</dbReference>
<keyword evidence="11" id="KW-0576">Peroxisome</keyword>
<evidence type="ECO:0000256" key="7">
    <source>
        <dbReference type="ARBA" id="ARBA00022963"/>
    </source>
</evidence>
<dbReference type="InterPro" id="IPR006108">
    <property type="entry name" value="3HC_DH_C"/>
</dbReference>
<dbReference type="GO" id="GO:0003857">
    <property type="term" value="F:(3S)-3-hydroxyacyl-CoA dehydrogenase (NAD+) activity"/>
    <property type="evidence" value="ECO:0007669"/>
    <property type="project" value="UniProtKB-EC"/>
</dbReference>
<dbReference type="Gene3D" id="3.90.226.10">
    <property type="entry name" value="2-enoyl-CoA Hydratase, Chain A, domain 1"/>
    <property type="match status" value="1"/>
</dbReference>
<evidence type="ECO:0000256" key="16">
    <source>
        <dbReference type="RuleBase" id="RU003707"/>
    </source>
</evidence>
<evidence type="ECO:0000256" key="13">
    <source>
        <dbReference type="ARBA" id="ARBA00023239"/>
    </source>
</evidence>
<comment type="catalytic activity">
    <reaction evidence="15">
        <text>a (3S)-3-hydroxyacyl-CoA + NAD(+) = a 3-oxoacyl-CoA + NADH + H(+)</text>
        <dbReference type="Rhea" id="RHEA:22432"/>
        <dbReference type="ChEBI" id="CHEBI:15378"/>
        <dbReference type="ChEBI" id="CHEBI:57318"/>
        <dbReference type="ChEBI" id="CHEBI:57540"/>
        <dbReference type="ChEBI" id="CHEBI:57945"/>
        <dbReference type="ChEBI" id="CHEBI:90726"/>
        <dbReference type="EC" id="1.1.1.35"/>
    </reaction>
</comment>
<comment type="similarity">
    <text evidence="16">Belongs to the enoyl-CoA hydratase/isomerase family.</text>
</comment>
<evidence type="ECO:0000256" key="9">
    <source>
        <dbReference type="ARBA" id="ARBA00023027"/>
    </source>
</evidence>
<dbReference type="InterPro" id="IPR006176">
    <property type="entry name" value="3-OHacyl-CoA_DH_NAD-bd"/>
</dbReference>
<evidence type="ECO:0000256" key="12">
    <source>
        <dbReference type="ARBA" id="ARBA00023235"/>
    </source>
</evidence>
<dbReference type="GO" id="GO:0070403">
    <property type="term" value="F:NAD+ binding"/>
    <property type="evidence" value="ECO:0007669"/>
    <property type="project" value="InterPro"/>
</dbReference>
<keyword evidence="13" id="KW-0456">Lyase</keyword>
<evidence type="ECO:0000313" key="20">
    <source>
        <dbReference type="Proteomes" id="UP001317532"/>
    </source>
</evidence>
<accession>A0AAN2CB57</accession>
<dbReference type="Pfam" id="PF00378">
    <property type="entry name" value="ECH_1"/>
    <property type="match status" value="1"/>
</dbReference>
<proteinExistence type="inferred from homology"/>
<protein>
    <submittedName>
        <fullName evidence="19">Crotonase</fullName>
    </submittedName>
</protein>
<dbReference type="SUPFAM" id="SSF52096">
    <property type="entry name" value="ClpP/crotonase"/>
    <property type="match status" value="1"/>
</dbReference>
<evidence type="ECO:0000256" key="15">
    <source>
        <dbReference type="ARBA" id="ARBA00049556"/>
    </source>
</evidence>
<comment type="pathway">
    <text evidence="2">Lipid metabolism; fatty acid beta-oxidation.</text>
</comment>
<dbReference type="PANTHER" id="PTHR23309">
    <property type="entry name" value="3-HYDROXYACYL-COA DEHYROGENASE"/>
    <property type="match status" value="1"/>
</dbReference>
<dbReference type="EMBL" id="AP025523">
    <property type="protein sequence ID" value="BDE07871.1"/>
    <property type="molecule type" value="Genomic_DNA"/>
</dbReference>
<evidence type="ECO:0000256" key="10">
    <source>
        <dbReference type="ARBA" id="ARBA00023098"/>
    </source>
</evidence>
<evidence type="ECO:0000256" key="3">
    <source>
        <dbReference type="ARBA" id="ARBA00005086"/>
    </source>
</evidence>
<dbReference type="GO" id="GO:0006631">
    <property type="term" value="P:fatty acid metabolic process"/>
    <property type="evidence" value="ECO:0007669"/>
    <property type="project" value="UniProtKB-KW"/>
</dbReference>
<evidence type="ECO:0000256" key="11">
    <source>
        <dbReference type="ARBA" id="ARBA00023140"/>
    </source>
</evidence>
<keyword evidence="6" id="KW-0276">Fatty acid metabolism</keyword>
<keyword evidence="14" id="KW-0511">Multifunctional enzyme</keyword>
<keyword evidence="7" id="KW-0442">Lipid degradation</keyword>
<dbReference type="GO" id="GO:0016042">
    <property type="term" value="P:lipid catabolic process"/>
    <property type="evidence" value="ECO:0007669"/>
    <property type="project" value="UniProtKB-KW"/>
</dbReference>
<dbReference type="PANTHER" id="PTHR23309:SF51">
    <property type="entry name" value="3-HYDROXYACYL-COA DEHYDROGENASE-RELATED"/>
    <property type="match status" value="1"/>
</dbReference>
<comment type="subcellular location">
    <subcellularLocation>
        <location evidence="1">Peroxisome</location>
    </subcellularLocation>
</comment>
<dbReference type="Gene3D" id="3.40.50.720">
    <property type="entry name" value="NAD(P)-binding Rossmann-like Domain"/>
    <property type="match status" value="1"/>
</dbReference>
<feature type="domain" description="3-hydroxyacyl-CoA dehydrogenase C-terminal" evidence="17">
    <location>
        <begin position="464"/>
        <end position="557"/>
    </location>
</feature>
<dbReference type="InterPro" id="IPR018376">
    <property type="entry name" value="Enoyl-CoA_hyd/isom_CS"/>
</dbReference>
<dbReference type="PROSITE" id="PS00166">
    <property type="entry name" value="ENOYL_COA_HYDRATASE"/>
    <property type="match status" value="1"/>
</dbReference>
<gene>
    <name evidence="19" type="ORF">WPS_31470</name>
</gene>
<dbReference type="SUPFAM" id="SSF51735">
    <property type="entry name" value="NAD(P)-binding Rossmann-fold domains"/>
    <property type="match status" value="1"/>
</dbReference>
<keyword evidence="12" id="KW-0413">Isomerase</keyword>
<evidence type="ECO:0000256" key="6">
    <source>
        <dbReference type="ARBA" id="ARBA00022832"/>
    </source>
</evidence>
<evidence type="ECO:0000256" key="8">
    <source>
        <dbReference type="ARBA" id="ARBA00023002"/>
    </source>
</evidence>
<feature type="domain" description="3-hydroxyacyl-CoA dehydrogenase NAD binding" evidence="18">
    <location>
        <begin position="284"/>
        <end position="461"/>
    </location>
</feature>
<dbReference type="CDD" id="cd06558">
    <property type="entry name" value="crotonase-like"/>
    <property type="match status" value="1"/>
</dbReference>
<dbReference type="SUPFAM" id="SSF48179">
    <property type="entry name" value="6-phosphogluconate dehydrogenase C-terminal domain-like"/>
    <property type="match status" value="2"/>
</dbReference>
<comment type="pathway">
    <text evidence="3">Lipid metabolism; butanoate metabolism.</text>
</comment>
<dbReference type="GO" id="GO:0016853">
    <property type="term" value="F:isomerase activity"/>
    <property type="evidence" value="ECO:0007669"/>
    <property type="project" value="UniProtKB-KW"/>
</dbReference>
<dbReference type="InterPro" id="IPR008927">
    <property type="entry name" value="6-PGluconate_DH-like_C_sf"/>
</dbReference>
<dbReference type="InterPro" id="IPR001753">
    <property type="entry name" value="Enoyl-CoA_hydra/iso"/>
</dbReference>
<keyword evidence="9" id="KW-0520">NAD</keyword>
<evidence type="ECO:0000256" key="2">
    <source>
        <dbReference type="ARBA" id="ARBA00005005"/>
    </source>
</evidence>
<name>A0AAN2CB57_UNVUL</name>
<dbReference type="FunFam" id="3.40.50.720:FF:000009">
    <property type="entry name" value="Fatty oxidation complex, alpha subunit"/>
    <property type="match status" value="1"/>
</dbReference>
<evidence type="ECO:0000313" key="19">
    <source>
        <dbReference type="EMBL" id="BDE07871.1"/>
    </source>
</evidence>
<evidence type="ECO:0000256" key="14">
    <source>
        <dbReference type="ARBA" id="ARBA00023268"/>
    </source>
</evidence>
<keyword evidence="8" id="KW-0560">Oxidoreductase</keyword>
<evidence type="ECO:0000256" key="4">
    <source>
        <dbReference type="ARBA" id="ARBA00008750"/>
    </source>
</evidence>
<evidence type="ECO:0000259" key="18">
    <source>
        <dbReference type="Pfam" id="PF02737"/>
    </source>
</evidence>
<dbReference type="Pfam" id="PF00725">
    <property type="entry name" value="3HCDH"/>
    <property type="match status" value="2"/>
</dbReference>
<dbReference type="Proteomes" id="UP001317532">
    <property type="component" value="Chromosome"/>
</dbReference>
<dbReference type="AlphaFoldDB" id="A0AAN2CB57"/>
<keyword evidence="10" id="KW-0443">Lipid metabolism</keyword>
<comment type="similarity">
    <text evidence="5">Belongs to the 3-hydroxyacyl-CoA dehydrogenase family.</text>
</comment>
<evidence type="ECO:0000256" key="1">
    <source>
        <dbReference type="ARBA" id="ARBA00004275"/>
    </source>
</evidence>
<dbReference type="RefSeq" id="WP_317995435.1">
    <property type="nucleotide sequence ID" value="NZ_AP025523.1"/>
</dbReference>
<feature type="domain" description="3-hydroxyacyl-CoA dehydrogenase C-terminal" evidence="17">
    <location>
        <begin position="593"/>
        <end position="677"/>
    </location>
</feature>
<dbReference type="Gene3D" id="1.10.1040.50">
    <property type="match status" value="1"/>
</dbReference>
<dbReference type="InterPro" id="IPR036291">
    <property type="entry name" value="NAD(P)-bd_dom_sf"/>
</dbReference>
<dbReference type="KEGG" id="vab:WPS_31470"/>
<reference evidence="19 20" key="1">
    <citation type="journal article" date="2022" name="ISME Commun">
        <title>Vulcanimicrobium alpinus gen. nov. sp. nov., the first cultivated representative of the candidate phylum 'Eremiobacterota', is a metabolically versatile aerobic anoxygenic phototroph.</title>
        <authorList>
            <person name="Yabe S."/>
            <person name="Muto K."/>
            <person name="Abe K."/>
            <person name="Yokota A."/>
            <person name="Staudigel H."/>
            <person name="Tebo B.M."/>
        </authorList>
    </citation>
    <scope>NUCLEOTIDE SEQUENCE [LARGE SCALE GENOMIC DNA]</scope>
    <source>
        <strain evidence="19 20">WC8-2</strain>
    </source>
</reference>
<keyword evidence="20" id="KW-1185">Reference proteome</keyword>
<evidence type="ECO:0000259" key="17">
    <source>
        <dbReference type="Pfam" id="PF00725"/>
    </source>
</evidence>
<dbReference type="Pfam" id="PF02737">
    <property type="entry name" value="3HCDH_N"/>
    <property type="match status" value="1"/>
</dbReference>
<evidence type="ECO:0000256" key="5">
    <source>
        <dbReference type="ARBA" id="ARBA00009463"/>
    </source>
</evidence>
<dbReference type="GO" id="GO:0004300">
    <property type="term" value="F:enoyl-CoA hydratase activity"/>
    <property type="evidence" value="ECO:0007669"/>
    <property type="project" value="UniProtKB-ARBA"/>
</dbReference>
<comment type="similarity">
    <text evidence="4">In the N-terminal section; belongs to the enoyl-CoA hydratase/isomerase family.</text>
</comment>